<dbReference type="PROSITE" id="PS50211">
    <property type="entry name" value="DENN"/>
    <property type="match status" value="1"/>
</dbReference>
<accession>J9DXB2</accession>
<evidence type="ECO:0000256" key="1">
    <source>
        <dbReference type="SAM" id="SignalP"/>
    </source>
</evidence>
<feature type="domain" description="UDENN" evidence="2">
    <location>
        <begin position="1"/>
        <end position="76"/>
    </location>
</feature>
<dbReference type="InterPro" id="IPR051696">
    <property type="entry name" value="DENN_Domain_GEFs"/>
</dbReference>
<feature type="chain" id="PRO_5003821879" description="UDENN domain-containing protein" evidence="1">
    <location>
        <begin position="19"/>
        <end position="270"/>
    </location>
</feature>
<dbReference type="InterPro" id="IPR005112">
    <property type="entry name" value="dDENN_dom"/>
</dbReference>
<dbReference type="PANTHER" id="PTHR12296">
    <property type="entry name" value="DENN DOMAIN-CONTAINING PROTEIN 4"/>
    <property type="match status" value="1"/>
</dbReference>
<sequence>DKRIRACFLRFFADLLVGYRCCLEVIRVYTPPLIVFHKSAFLGLRQFSSCPLIRAFLDSLLFQSFISERGLPFRICDLFDELVAQISEQSNDQLASRTTSIENIIEIAEKLLENERQEIPFSVTPFVTQQRFTVPFSSTKLRLLNNDLVSQSIKRKLKTTSNNVAPVLCPRRVQATPWIIAREERMGAVSRRLQVLSSCLHHIFDFKLSDARKIMCAVELSMRSVNARVAFCQLLWKNLVPINRATLFPQQFELIVRLMNCALNVHIFAK</sequence>
<dbReference type="InterPro" id="IPR037516">
    <property type="entry name" value="Tripartite_DENN"/>
</dbReference>
<dbReference type="Pfam" id="PF12335">
    <property type="entry name" value="SBF2"/>
    <property type="match status" value="1"/>
</dbReference>
<dbReference type="AlphaFoldDB" id="J9DXB2"/>
<dbReference type="GO" id="GO:0005085">
    <property type="term" value="F:guanyl-nucleotide exchange factor activity"/>
    <property type="evidence" value="ECO:0007669"/>
    <property type="project" value="UniProtKB-ARBA"/>
</dbReference>
<evidence type="ECO:0000313" key="3">
    <source>
        <dbReference type="EMBL" id="EJW74431.1"/>
    </source>
</evidence>
<evidence type="ECO:0000313" key="4">
    <source>
        <dbReference type="Proteomes" id="UP000004810"/>
    </source>
</evidence>
<comment type="caution">
    <text evidence="3">The sequence shown here is derived from an EMBL/GenBank/DDBJ whole genome shotgun (WGS) entry which is preliminary data.</text>
</comment>
<dbReference type="GO" id="GO:0031410">
    <property type="term" value="C:cytoplasmic vesicle"/>
    <property type="evidence" value="ECO:0007669"/>
    <property type="project" value="TreeGrafter"/>
</dbReference>
<proteinExistence type="predicted"/>
<dbReference type="Proteomes" id="UP000004810">
    <property type="component" value="Unassembled WGS sequence"/>
</dbReference>
<dbReference type="SMART" id="SM00801">
    <property type="entry name" value="dDENN"/>
    <property type="match status" value="1"/>
</dbReference>
<name>J9DXB2_WUCBA</name>
<dbReference type="EMBL" id="ADBV01012244">
    <property type="protein sequence ID" value="EJW74431.1"/>
    <property type="molecule type" value="Genomic_DNA"/>
</dbReference>
<dbReference type="GO" id="GO:0032483">
    <property type="term" value="P:regulation of Rab protein signal transduction"/>
    <property type="evidence" value="ECO:0007669"/>
    <property type="project" value="TreeGrafter"/>
</dbReference>
<feature type="signal peptide" evidence="1">
    <location>
        <begin position="1"/>
        <end position="18"/>
    </location>
</feature>
<dbReference type="PANTHER" id="PTHR12296:SF21">
    <property type="entry name" value="DENN DOMAIN-CONTAINING PROTEIN 3"/>
    <property type="match status" value="1"/>
</dbReference>
<protein>
    <recommendedName>
        <fullName evidence="2">UDENN domain-containing protein</fullName>
    </recommendedName>
</protein>
<feature type="non-terminal residue" evidence="3">
    <location>
        <position position="1"/>
    </location>
</feature>
<organism evidence="3 4">
    <name type="scientific">Wuchereria bancrofti</name>
    <dbReference type="NCBI Taxonomy" id="6293"/>
    <lineage>
        <taxon>Eukaryota</taxon>
        <taxon>Metazoa</taxon>
        <taxon>Ecdysozoa</taxon>
        <taxon>Nematoda</taxon>
        <taxon>Chromadorea</taxon>
        <taxon>Rhabditida</taxon>
        <taxon>Spirurina</taxon>
        <taxon>Spiruromorpha</taxon>
        <taxon>Filarioidea</taxon>
        <taxon>Onchocercidae</taxon>
        <taxon>Wuchereria</taxon>
    </lineage>
</organism>
<reference evidence="4" key="1">
    <citation type="submission" date="2012-08" db="EMBL/GenBank/DDBJ databases">
        <title>The Genome Sequence of Wuchereria bancrofti.</title>
        <authorList>
            <person name="Nutman T.B."/>
            <person name="Fink D.L."/>
            <person name="Russ C."/>
            <person name="Young S."/>
            <person name="Zeng Q."/>
            <person name="Koehrsen M."/>
            <person name="Alvarado L."/>
            <person name="Berlin A."/>
            <person name="Chapman S.B."/>
            <person name="Chen Z."/>
            <person name="Freedman E."/>
            <person name="Gellesch M."/>
            <person name="Goldberg J."/>
            <person name="Griggs A."/>
            <person name="Gujja S."/>
            <person name="Heilman E.R."/>
            <person name="Heiman D."/>
            <person name="Hepburn T."/>
            <person name="Howarth C."/>
            <person name="Jen D."/>
            <person name="Larson L."/>
            <person name="Lewis B."/>
            <person name="Mehta T."/>
            <person name="Park D."/>
            <person name="Pearson M."/>
            <person name="Roberts A."/>
            <person name="Saif S."/>
            <person name="Shea T."/>
            <person name="Shenoy N."/>
            <person name="Sisk P."/>
            <person name="Stolte C."/>
            <person name="Sykes S."/>
            <person name="Walk T."/>
            <person name="White J."/>
            <person name="Yandava C."/>
            <person name="Haas B."/>
            <person name="Henn M.R."/>
            <person name="Nusbaum C."/>
            <person name="Birren B."/>
        </authorList>
    </citation>
    <scope>NUCLEOTIDE SEQUENCE [LARGE SCALE GENOMIC DNA]</scope>
    <source>
        <strain evidence="4">NA</strain>
    </source>
</reference>
<evidence type="ECO:0000259" key="2">
    <source>
        <dbReference type="PROSITE" id="PS50211"/>
    </source>
</evidence>
<keyword evidence="1" id="KW-0732">Signal</keyword>
<dbReference type="InterPro" id="IPR022096">
    <property type="entry name" value="SBF1/SBF2"/>
</dbReference>
<gene>
    <name evidence="3" type="ORF">WUBG_14659</name>
</gene>